<accession>A0A934IDY7</accession>
<protein>
    <submittedName>
        <fullName evidence="3">Uncharacterized protein</fullName>
    </submittedName>
</protein>
<feature type="region of interest" description="Disordered" evidence="1">
    <location>
        <begin position="370"/>
        <end position="400"/>
    </location>
</feature>
<organism evidence="3 4">
    <name type="scientific">Sanguibacter suaedae</name>
    <dbReference type="NCBI Taxonomy" id="2795737"/>
    <lineage>
        <taxon>Bacteria</taxon>
        <taxon>Bacillati</taxon>
        <taxon>Actinomycetota</taxon>
        <taxon>Actinomycetes</taxon>
        <taxon>Micrococcales</taxon>
        <taxon>Sanguibacteraceae</taxon>
        <taxon>Sanguibacter</taxon>
    </lineage>
</organism>
<feature type="transmembrane region" description="Helical" evidence="2">
    <location>
        <begin position="286"/>
        <end position="307"/>
    </location>
</feature>
<evidence type="ECO:0000313" key="4">
    <source>
        <dbReference type="Proteomes" id="UP000602087"/>
    </source>
</evidence>
<feature type="transmembrane region" description="Helical" evidence="2">
    <location>
        <begin position="254"/>
        <end position="274"/>
    </location>
</feature>
<dbReference type="AlphaFoldDB" id="A0A934IDY7"/>
<keyword evidence="2" id="KW-0812">Transmembrane</keyword>
<keyword evidence="4" id="KW-1185">Reference proteome</keyword>
<evidence type="ECO:0000256" key="2">
    <source>
        <dbReference type="SAM" id="Phobius"/>
    </source>
</evidence>
<evidence type="ECO:0000256" key="1">
    <source>
        <dbReference type="SAM" id="MobiDB-lite"/>
    </source>
</evidence>
<reference evidence="3" key="1">
    <citation type="submission" date="2020-12" db="EMBL/GenBank/DDBJ databases">
        <title>Sanguibacter suaedae sp. nov., isolated from Suaeda aralocaspica.</title>
        <authorList>
            <person name="Ma Q."/>
        </authorList>
    </citation>
    <scope>NUCLEOTIDE SEQUENCE</scope>
    <source>
        <strain evidence="3">YZGR15</strain>
    </source>
</reference>
<proteinExistence type="predicted"/>
<name>A0A934IDY7_9MICO</name>
<dbReference type="RefSeq" id="WP_198734549.1">
    <property type="nucleotide sequence ID" value="NZ_JAEINH010000013.1"/>
</dbReference>
<dbReference type="EMBL" id="JAEINH010000013">
    <property type="protein sequence ID" value="MBI9115980.1"/>
    <property type="molecule type" value="Genomic_DNA"/>
</dbReference>
<feature type="compositionally biased region" description="Basic and acidic residues" evidence="1">
    <location>
        <begin position="370"/>
        <end position="383"/>
    </location>
</feature>
<keyword evidence="2" id="KW-0472">Membrane</keyword>
<gene>
    <name evidence="3" type="ORF">JAV76_13250</name>
</gene>
<dbReference type="Proteomes" id="UP000602087">
    <property type="component" value="Unassembled WGS sequence"/>
</dbReference>
<evidence type="ECO:0000313" key="3">
    <source>
        <dbReference type="EMBL" id="MBI9115980.1"/>
    </source>
</evidence>
<sequence>MATGYERYRKHAVWDTLRLKRESLNAARYDDAASEQARADIIEWLDEALKTKVTQQPTLYLSSLDYLSEALNQLPIETAQFRQFVANRRHVGHAFQVLEQALRGLPLPPPRDLKAAYVHQLDQEVEARTALLGQLEERVRDTEGSLQQRLDELHTISGKVAELRGEIQAQREVINEVSASAETAMRSAWNESLEDWKQERRKTDAAHDAEALENIATLAAVTKAGEVLAEHAAGDLSATDWYGRAKRERRAAQWIRFGAAAAFVFAGAIGYFIVREAIANNFEISVGGGVLRASVAVVIGAFGALLLRESSRHFREADTAEDVALSLRALAPFYANSDDEVRLDARVQVGNAVLVKNLLSRFSHRDAAKHASDVSSAEPRDLVNEATEALGLSSGRPSSP</sequence>
<comment type="caution">
    <text evidence="3">The sequence shown here is derived from an EMBL/GenBank/DDBJ whole genome shotgun (WGS) entry which is preliminary data.</text>
</comment>
<keyword evidence="2" id="KW-1133">Transmembrane helix</keyword>